<dbReference type="GO" id="GO:0004161">
    <property type="term" value="F:dimethylallyltranstransferase activity"/>
    <property type="evidence" value="ECO:0007669"/>
    <property type="project" value="TreeGrafter"/>
</dbReference>
<keyword evidence="7" id="KW-1185">Reference proteome</keyword>
<evidence type="ECO:0000256" key="4">
    <source>
        <dbReference type="ARBA" id="ARBA00022842"/>
    </source>
</evidence>
<dbReference type="GO" id="GO:0004337">
    <property type="term" value="F:(2E,6E)-farnesyl diphosphate synthase activity"/>
    <property type="evidence" value="ECO:0007669"/>
    <property type="project" value="TreeGrafter"/>
</dbReference>
<evidence type="ECO:0000313" key="6">
    <source>
        <dbReference type="EMBL" id="CAG5048712.1"/>
    </source>
</evidence>
<dbReference type="PANTHER" id="PTHR11525">
    <property type="entry name" value="FARNESYL-PYROPHOSPHATE SYNTHETASE"/>
    <property type="match status" value="1"/>
</dbReference>
<dbReference type="GO" id="GO:0005737">
    <property type="term" value="C:cytoplasm"/>
    <property type="evidence" value="ECO:0007669"/>
    <property type="project" value="TreeGrafter"/>
</dbReference>
<dbReference type="InterPro" id="IPR039702">
    <property type="entry name" value="FPS1-like"/>
</dbReference>
<dbReference type="SFLD" id="SFLDS00005">
    <property type="entry name" value="Isoprenoid_Synthase_Type_I"/>
    <property type="match status" value="1"/>
</dbReference>
<dbReference type="PANTHER" id="PTHR11525:SF0">
    <property type="entry name" value="FARNESYL PYROPHOSPHATE SYNTHASE"/>
    <property type="match status" value="1"/>
</dbReference>
<evidence type="ECO:0000256" key="5">
    <source>
        <dbReference type="ARBA" id="ARBA00033740"/>
    </source>
</evidence>
<keyword evidence="2" id="KW-0808">Transferase</keyword>
<dbReference type="Pfam" id="PF00348">
    <property type="entry name" value="polyprenyl_synt"/>
    <property type="match status" value="1"/>
</dbReference>
<dbReference type="AlphaFoldDB" id="A0A8S3Y0V1"/>
<comment type="cofactor">
    <cofactor evidence="1">
        <name>Mg(2+)</name>
        <dbReference type="ChEBI" id="CHEBI:18420"/>
    </cofactor>
</comment>
<accession>A0A8S3Y0V1</accession>
<protein>
    <submittedName>
        <fullName evidence="6">(apollo) hypothetical protein</fullName>
    </submittedName>
</protein>
<evidence type="ECO:0000256" key="1">
    <source>
        <dbReference type="ARBA" id="ARBA00001946"/>
    </source>
</evidence>
<dbReference type="GO" id="GO:0046872">
    <property type="term" value="F:metal ion binding"/>
    <property type="evidence" value="ECO:0007669"/>
    <property type="project" value="UniProtKB-KW"/>
</dbReference>
<evidence type="ECO:0000256" key="3">
    <source>
        <dbReference type="ARBA" id="ARBA00022723"/>
    </source>
</evidence>
<evidence type="ECO:0000313" key="7">
    <source>
        <dbReference type="Proteomes" id="UP000691718"/>
    </source>
</evidence>
<keyword evidence="3" id="KW-0479">Metal-binding</keyword>
<reference evidence="6" key="1">
    <citation type="submission" date="2021-04" db="EMBL/GenBank/DDBJ databases">
        <authorList>
            <person name="Tunstrom K."/>
        </authorList>
    </citation>
    <scope>NUCLEOTIDE SEQUENCE</scope>
</reference>
<dbReference type="EMBL" id="CAJQZP010001468">
    <property type="protein sequence ID" value="CAG5048712.1"/>
    <property type="molecule type" value="Genomic_DNA"/>
</dbReference>
<comment type="pathway">
    <text evidence="5">Pheromone biosynthesis.</text>
</comment>
<proteinExistence type="predicted"/>
<dbReference type="OrthoDB" id="6850689at2759"/>
<organism evidence="6 7">
    <name type="scientific">Parnassius apollo</name>
    <name type="common">Apollo butterfly</name>
    <name type="synonym">Papilio apollo</name>
    <dbReference type="NCBI Taxonomy" id="110799"/>
    <lineage>
        <taxon>Eukaryota</taxon>
        <taxon>Metazoa</taxon>
        <taxon>Ecdysozoa</taxon>
        <taxon>Arthropoda</taxon>
        <taxon>Hexapoda</taxon>
        <taxon>Insecta</taxon>
        <taxon>Pterygota</taxon>
        <taxon>Neoptera</taxon>
        <taxon>Endopterygota</taxon>
        <taxon>Lepidoptera</taxon>
        <taxon>Glossata</taxon>
        <taxon>Ditrysia</taxon>
        <taxon>Papilionoidea</taxon>
        <taxon>Papilionidae</taxon>
        <taxon>Parnassiinae</taxon>
        <taxon>Parnassini</taxon>
        <taxon>Parnassius</taxon>
        <taxon>Parnassius</taxon>
    </lineage>
</organism>
<dbReference type="Proteomes" id="UP000691718">
    <property type="component" value="Unassembled WGS sequence"/>
</dbReference>
<gene>
    <name evidence="6" type="ORF">PAPOLLO_LOCUS24252</name>
</gene>
<dbReference type="InterPro" id="IPR000092">
    <property type="entry name" value="Polyprenyl_synt"/>
</dbReference>
<sequence length="327" mass="38707">MIDHPLFKDRIKKISEHFVFSKFPLQGEFLIHAYELLEKPENITKAKLNQAYILACASEMYQTYISMQDDVYDMSKTRSGKPCWHLIPDASALAMNDTMFLRSFIIEVLRQTIDESMYTQVINVFNEMYFVTEMGQFLDVYFAQTKNYNDFTMENYDKMSYMKVSYFFMNTPILFALILCNKASEEYYKLVLDLCNDLGVFIQIHNDFTECFDVGESLSRKTTNDIENNKLTWTAVVALQHFNTEQRNIFNECYGNSNPEKIKQIIQLYEEVNLRQLFKEEENARYNNFLQKVQNLPANATPPPDYFMKIFNYFKSYASDSSRFYFS</sequence>
<dbReference type="GO" id="GO:0045337">
    <property type="term" value="P:farnesyl diphosphate biosynthetic process"/>
    <property type="evidence" value="ECO:0007669"/>
    <property type="project" value="TreeGrafter"/>
</dbReference>
<evidence type="ECO:0000256" key="2">
    <source>
        <dbReference type="ARBA" id="ARBA00022679"/>
    </source>
</evidence>
<name>A0A8S3Y0V1_PARAO</name>
<comment type="caution">
    <text evidence="6">The sequence shown here is derived from an EMBL/GenBank/DDBJ whole genome shotgun (WGS) entry which is preliminary data.</text>
</comment>
<keyword evidence="4" id="KW-0460">Magnesium</keyword>